<reference evidence="2 3" key="1">
    <citation type="submission" date="2018-06" db="EMBL/GenBank/DDBJ databases">
        <title>Freshwater and sediment microbial communities from various areas in North America, analyzing microbe dynamics in response to fracking.</title>
        <authorList>
            <person name="Lamendella R."/>
        </authorList>
    </citation>
    <scope>NUCLEOTIDE SEQUENCE [LARGE SCALE GENOMIC DNA]</scope>
    <source>
        <strain evidence="2 3">97B</strain>
    </source>
</reference>
<accession>A0A366EPP4</accession>
<organism evidence="2 3">
    <name type="scientific">Rossellomorea aquimaris</name>
    <dbReference type="NCBI Taxonomy" id="189382"/>
    <lineage>
        <taxon>Bacteria</taxon>
        <taxon>Bacillati</taxon>
        <taxon>Bacillota</taxon>
        <taxon>Bacilli</taxon>
        <taxon>Bacillales</taxon>
        <taxon>Bacillaceae</taxon>
        <taxon>Rossellomorea</taxon>
    </lineage>
</organism>
<feature type="non-terminal residue" evidence="2">
    <location>
        <position position="1"/>
    </location>
</feature>
<gene>
    <name evidence="2" type="ORF">DET59_109139</name>
</gene>
<comment type="caution">
    <text evidence="2">The sequence shown here is derived from an EMBL/GenBank/DDBJ whole genome shotgun (WGS) entry which is preliminary data.</text>
</comment>
<dbReference type="AlphaFoldDB" id="A0A366EPP4"/>
<sequence length="125" mass="14420">RNSHYTGFGEVLYFLVILPLEPQGLRVMKLIHLPIDSIKIDKSFVDDIMEDSNQVSIVKAIIDMSQNMNFTTIAEGIETENQVLFLKRNACQVGQGYHFSQPLPGPLLEMFLEEWERKHSERVLK</sequence>
<dbReference type="Pfam" id="PF00563">
    <property type="entry name" value="EAL"/>
    <property type="match status" value="1"/>
</dbReference>
<proteinExistence type="predicted"/>
<dbReference type="InterPro" id="IPR050706">
    <property type="entry name" value="Cyclic-di-GMP_PDE-like"/>
</dbReference>
<evidence type="ECO:0000313" key="2">
    <source>
        <dbReference type="EMBL" id="RBP03445.1"/>
    </source>
</evidence>
<dbReference type="OrthoDB" id="9759607at2"/>
<dbReference type="PROSITE" id="PS50883">
    <property type="entry name" value="EAL"/>
    <property type="match status" value="1"/>
</dbReference>
<protein>
    <submittedName>
        <fullName evidence="2">EAL domain-containing protein</fullName>
    </submittedName>
</protein>
<dbReference type="PANTHER" id="PTHR33121">
    <property type="entry name" value="CYCLIC DI-GMP PHOSPHODIESTERASE PDEF"/>
    <property type="match status" value="1"/>
</dbReference>
<dbReference type="Gene3D" id="3.20.20.450">
    <property type="entry name" value="EAL domain"/>
    <property type="match status" value="1"/>
</dbReference>
<name>A0A366EPP4_9BACI</name>
<dbReference type="GO" id="GO:0071111">
    <property type="term" value="F:cyclic-guanylate-specific phosphodiesterase activity"/>
    <property type="evidence" value="ECO:0007669"/>
    <property type="project" value="InterPro"/>
</dbReference>
<dbReference type="InterPro" id="IPR001633">
    <property type="entry name" value="EAL_dom"/>
</dbReference>
<feature type="domain" description="EAL" evidence="1">
    <location>
        <begin position="1"/>
        <end position="116"/>
    </location>
</feature>
<dbReference type="PANTHER" id="PTHR33121:SF70">
    <property type="entry name" value="SIGNALING PROTEIN YKOW"/>
    <property type="match status" value="1"/>
</dbReference>
<dbReference type="CDD" id="cd01948">
    <property type="entry name" value="EAL"/>
    <property type="match status" value="1"/>
</dbReference>
<evidence type="ECO:0000259" key="1">
    <source>
        <dbReference type="PROSITE" id="PS50883"/>
    </source>
</evidence>
<dbReference type="SUPFAM" id="SSF141868">
    <property type="entry name" value="EAL domain-like"/>
    <property type="match status" value="1"/>
</dbReference>
<dbReference type="InterPro" id="IPR035919">
    <property type="entry name" value="EAL_sf"/>
</dbReference>
<dbReference type="EMBL" id="QNRJ01000009">
    <property type="protein sequence ID" value="RBP03445.1"/>
    <property type="molecule type" value="Genomic_DNA"/>
</dbReference>
<dbReference type="Proteomes" id="UP000252118">
    <property type="component" value="Unassembled WGS sequence"/>
</dbReference>
<evidence type="ECO:0000313" key="3">
    <source>
        <dbReference type="Proteomes" id="UP000252118"/>
    </source>
</evidence>
<dbReference type="RefSeq" id="WP_142675588.1">
    <property type="nucleotide sequence ID" value="NZ_QNRJ01000009.1"/>
</dbReference>